<keyword evidence="2" id="KW-1185">Reference proteome</keyword>
<dbReference type="EMBL" id="KZ857544">
    <property type="protein sequence ID" value="RDX40640.1"/>
    <property type="molecule type" value="Genomic_DNA"/>
</dbReference>
<organism evidence="1 2">
    <name type="scientific">Lentinus brumalis</name>
    <dbReference type="NCBI Taxonomy" id="2498619"/>
    <lineage>
        <taxon>Eukaryota</taxon>
        <taxon>Fungi</taxon>
        <taxon>Dikarya</taxon>
        <taxon>Basidiomycota</taxon>
        <taxon>Agaricomycotina</taxon>
        <taxon>Agaricomycetes</taxon>
        <taxon>Polyporales</taxon>
        <taxon>Polyporaceae</taxon>
        <taxon>Lentinus</taxon>
    </lineage>
</organism>
<reference evidence="1 2" key="1">
    <citation type="journal article" date="2018" name="Biotechnol. Biofuels">
        <title>Integrative visual omics of the white-rot fungus Polyporus brumalis exposes the biotechnological potential of its oxidative enzymes for delignifying raw plant biomass.</title>
        <authorList>
            <person name="Miyauchi S."/>
            <person name="Rancon A."/>
            <person name="Drula E."/>
            <person name="Hage H."/>
            <person name="Chaduli D."/>
            <person name="Favel A."/>
            <person name="Grisel S."/>
            <person name="Henrissat B."/>
            <person name="Herpoel-Gimbert I."/>
            <person name="Ruiz-Duenas F.J."/>
            <person name="Chevret D."/>
            <person name="Hainaut M."/>
            <person name="Lin J."/>
            <person name="Wang M."/>
            <person name="Pangilinan J."/>
            <person name="Lipzen A."/>
            <person name="Lesage-Meessen L."/>
            <person name="Navarro D."/>
            <person name="Riley R."/>
            <person name="Grigoriev I.V."/>
            <person name="Zhou S."/>
            <person name="Raouche S."/>
            <person name="Rosso M.N."/>
        </authorList>
    </citation>
    <scope>NUCLEOTIDE SEQUENCE [LARGE SCALE GENOMIC DNA]</scope>
    <source>
        <strain evidence="1 2">BRFM 1820</strain>
    </source>
</reference>
<accession>A0A371CK51</accession>
<evidence type="ECO:0000313" key="2">
    <source>
        <dbReference type="Proteomes" id="UP000256964"/>
    </source>
</evidence>
<sequence>MPVIGGPDTSPVSLPAPLDAETCVDSNKNICPQVNGVATGYLDADELNIRSLLRSALFQKRAVGHDLPVIGFRHPVADYQSFQVLFAWMDYSATDRSGPDGVFNLDEPSEAWALMRFLRIVSLNAKDAHLTCRMPIKPEMFWRADRSIQHEGLSPKGGRVRAWRDHVFEQRTLDESLWCSCELSEEEEEKRDEERRGKKTQIMMEAPAPGDMGRKERIFIKRPELNDSILSVAQWSMDHHVLTLSLLRRGPVHEWHVEMLNPYYRLMYLMSSPQEGRQELETSSPGVGLICVGVTVRPGDVGYDPRCHPALEALAIFAKEEVLQKSTKDSDRALEIWDDAMSWCIDLLSSAPDSAMALSCLPRSLVRYSRCAEYDAVLRSTEQFVPMPHSGILDLLYEYAYLVADEGTALSRKLRGVDLASDEERPTQDVGKEVRAAWRYARRMRTDIAYLCDFADDTRSPRAKGWTPEVAALHEVRKLSARLKRYPLSGFVDAALSIVIDDLLDGLGLDAAQAFLQGISYFVTSPTEEAVTGTVGDNLRHVLHLPVLLVNHQNHECGLDHSTRNKQRLNCVSAVQFLAALGIKDFPVYGLATSGQYGYVSSTWYSTEDSCIYVADCNTAQHRFDLCEDGMVRFVNFLWGLRQHAEELKTRFNSVRGELLERMRTEAGRASLRWTLRCQLEEPDLWSDTEDGPA</sequence>
<gene>
    <name evidence="1" type="ORF">OH76DRAFT_1423592</name>
</gene>
<protein>
    <submittedName>
        <fullName evidence="1">Uncharacterized protein</fullName>
    </submittedName>
</protein>
<dbReference type="AlphaFoldDB" id="A0A371CK51"/>
<evidence type="ECO:0000313" key="1">
    <source>
        <dbReference type="EMBL" id="RDX40640.1"/>
    </source>
</evidence>
<dbReference type="Proteomes" id="UP000256964">
    <property type="component" value="Unassembled WGS sequence"/>
</dbReference>
<name>A0A371CK51_9APHY</name>
<proteinExistence type="predicted"/>
<dbReference type="OrthoDB" id="2758154at2759"/>